<comment type="caution">
    <text evidence="2">The sequence shown here is derived from an EMBL/GenBank/DDBJ whole genome shotgun (WGS) entry which is preliminary data.</text>
</comment>
<dbReference type="AlphaFoldDB" id="A0A7X6AY11"/>
<evidence type="ECO:0000259" key="1">
    <source>
        <dbReference type="Pfam" id="PF04149"/>
    </source>
</evidence>
<dbReference type="RefSeq" id="WP_167501690.1">
    <property type="nucleotide sequence ID" value="NZ_JAALLH010000001.1"/>
</dbReference>
<name>A0A7X6AY11_STRMQ</name>
<sequence>MRCGGESGVRADLFEGVEWRKSSHSAPGGDCVEVAALSHDMIAARDSHDPQGPALICSTGEWEVFLSSVKSGVLVGLSQA</sequence>
<evidence type="ECO:0000313" key="2">
    <source>
        <dbReference type="EMBL" id="NIY65632.1"/>
    </source>
</evidence>
<evidence type="ECO:0000313" key="3">
    <source>
        <dbReference type="Proteomes" id="UP000536624"/>
    </source>
</evidence>
<dbReference type="InterPro" id="IPR007278">
    <property type="entry name" value="DUF397"/>
</dbReference>
<dbReference type="Pfam" id="PF04149">
    <property type="entry name" value="DUF397"/>
    <property type="match status" value="1"/>
</dbReference>
<dbReference type="Proteomes" id="UP000536624">
    <property type="component" value="Unassembled WGS sequence"/>
</dbReference>
<accession>A0A7X6AY11</accession>
<reference evidence="2 3" key="1">
    <citation type="submission" date="2020-02" db="EMBL/GenBank/DDBJ databases">
        <title>Streptomyces malaysiensis DSM14702 (JHCC583434, PFL_A843) Genome sequencing and assembly.</title>
        <authorList>
            <person name="Samborskyy M."/>
        </authorList>
    </citation>
    <scope>NUCLEOTIDE SEQUENCE [LARGE SCALE GENOMIC DNA]</scope>
    <source>
        <strain evidence="2 3">DSM 14702</strain>
    </source>
</reference>
<dbReference type="EMBL" id="JAALLH010000001">
    <property type="protein sequence ID" value="NIY65632.1"/>
    <property type="molecule type" value="Genomic_DNA"/>
</dbReference>
<gene>
    <name evidence="2" type="ORF">SMALB_3637</name>
</gene>
<feature type="domain" description="DUF397" evidence="1">
    <location>
        <begin position="18"/>
        <end position="70"/>
    </location>
</feature>
<organism evidence="2 3">
    <name type="scientific">Streptomyces malaysiensis</name>
    <dbReference type="NCBI Taxonomy" id="92644"/>
    <lineage>
        <taxon>Bacteria</taxon>
        <taxon>Bacillati</taxon>
        <taxon>Actinomycetota</taxon>
        <taxon>Actinomycetes</taxon>
        <taxon>Kitasatosporales</taxon>
        <taxon>Streptomycetaceae</taxon>
        <taxon>Streptomyces</taxon>
        <taxon>Streptomyces violaceusniger group</taxon>
    </lineage>
</organism>
<protein>
    <submittedName>
        <fullName evidence="2">Regulator</fullName>
    </submittedName>
</protein>
<proteinExistence type="predicted"/>